<evidence type="ECO:0000313" key="3">
    <source>
        <dbReference type="Proteomes" id="UP000251717"/>
    </source>
</evidence>
<sequence length="421" mass="44114">MKFKKFHALLVFLIIFLMTMSSVAATCNIIVITDPSGSDPNGAAAGSMSFAENMFQSTFLMSKNNHFAVLSGGTGSSDTRLDSIVDAVANLENNASAASAASIASQYKGARLVVGGPNIGAAIGGSFNAYVITVDDASNQIKVTPYSSGVATLQPGQKGAIIHLRNTAGNPLYGTADSVRKETAMNIGKMIRDGYSATTILSEAMGEVARDSGERYGGGGVNLISGISTDDMFTPTDMNQTGYPMDEEYSKVCDDCGWAMGYPAAESYDRCPVCGSELRVVYAYEALGSALTVSSNAVSVSVYGTDKPGVASTTQEIVEASVAKYGYDSSAIAGSINRAINNGLLMGVDHVEPKDLNVKQGSKAVGVYYNALPGDRSAPAWDLPIDGNILNILGSIQTAVGIILILLVVFRSRLLKSFQNR</sequence>
<keyword evidence="1" id="KW-0472">Membrane</keyword>
<keyword evidence="1" id="KW-0812">Transmembrane</keyword>
<keyword evidence="3" id="KW-1185">Reference proteome</keyword>
<dbReference type="EMBL" id="MZGS01000020">
    <property type="protein sequence ID" value="PWB87325.1"/>
    <property type="molecule type" value="Genomic_DNA"/>
</dbReference>
<evidence type="ECO:0000313" key="2">
    <source>
        <dbReference type="EMBL" id="PWB87325.1"/>
    </source>
</evidence>
<dbReference type="AlphaFoldDB" id="A0A315XLY9"/>
<feature type="transmembrane region" description="Helical" evidence="1">
    <location>
        <begin position="389"/>
        <end position="410"/>
    </location>
</feature>
<name>A0A315XLY9_9EURY</name>
<proteinExistence type="predicted"/>
<gene>
    <name evidence="2" type="ORF">MBBTH_08900</name>
</gene>
<comment type="caution">
    <text evidence="2">The sequence shown here is derived from an EMBL/GenBank/DDBJ whole genome shotgun (WGS) entry which is preliminary data.</text>
</comment>
<dbReference type="Proteomes" id="UP000251717">
    <property type="component" value="Unassembled WGS sequence"/>
</dbReference>
<evidence type="ECO:0000256" key="1">
    <source>
        <dbReference type="SAM" id="Phobius"/>
    </source>
</evidence>
<keyword evidence="1" id="KW-1133">Transmembrane helix</keyword>
<protein>
    <submittedName>
        <fullName evidence="2">Uncharacterized protein</fullName>
    </submittedName>
</protein>
<accession>A0A315XLY9</accession>
<reference evidence="2 3" key="1">
    <citation type="submission" date="2017-03" db="EMBL/GenBank/DDBJ databases">
        <title>Genome sequence of Methanobrevibacter thaueri.</title>
        <authorList>
            <person name="Poehlein A."/>
            <person name="Seedorf H."/>
            <person name="Daniel R."/>
        </authorList>
    </citation>
    <scope>NUCLEOTIDE SEQUENCE [LARGE SCALE GENOMIC DNA]</scope>
    <source>
        <strain evidence="2 3">DSM 11995</strain>
    </source>
</reference>
<organism evidence="2 3">
    <name type="scientific">Methanobrevibacter thaueri</name>
    <dbReference type="NCBI Taxonomy" id="190975"/>
    <lineage>
        <taxon>Archaea</taxon>
        <taxon>Methanobacteriati</taxon>
        <taxon>Methanobacteriota</taxon>
        <taxon>Methanomada group</taxon>
        <taxon>Methanobacteria</taxon>
        <taxon>Methanobacteriales</taxon>
        <taxon>Methanobacteriaceae</taxon>
        <taxon>Methanobrevibacter</taxon>
    </lineage>
</organism>